<proteinExistence type="predicted"/>
<dbReference type="Gene3D" id="3.40.920.10">
    <property type="entry name" value="Pyruvate-ferredoxin oxidoreductase, PFOR, domain III"/>
    <property type="match status" value="1"/>
</dbReference>
<dbReference type="OrthoDB" id="9789125at2"/>
<comment type="caution">
    <text evidence="3">The sequence shown here is derived from an EMBL/GenBank/DDBJ whole genome shotgun (WGS) entry which is preliminary data.</text>
</comment>
<protein>
    <recommendedName>
        <fullName evidence="2">Pyruvate/ketoisovalerate oxidoreductase catalytic domain-containing protein</fullName>
    </recommendedName>
</protein>
<dbReference type="InterPro" id="IPR019752">
    <property type="entry name" value="Pyrv/ketoisovalerate_OxRed_cat"/>
</dbReference>
<dbReference type="AlphaFoldDB" id="A0A1L8D3F4"/>
<dbReference type="SUPFAM" id="SSF53323">
    <property type="entry name" value="Pyruvate-ferredoxin oxidoreductase, PFOR, domain III"/>
    <property type="match status" value="1"/>
</dbReference>
<evidence type="ECO:0000313" key="4">
    <source>
        <dbReference type="Proteomes" id="UP000187338"/>
    </source>
</evidence>
<dbReference type="GO" id="GO:0016903">
    <property type="term" value="F:oxidoreductase activity, acting on the aldehyde or oxo group of donors"/>
    <property type="evidence" value="ECO:0007669"/>
    <property type="project" value="InterPro"/>
</dbReference>
<keyword evidence="1" id="KW-0560">Oxidoreductase</keyword>
<evidence type="ECO:0000256" key="1">
    <source>
        <dbReference type="ARBA" id="ARBA00023002"/>
    </source>
</evidence>
<dbReference type="InterPro" id="IPR002869">
    <property type="entry name" value="Pyrv_flavodox_OxRed_cen"/>
</dbReference>
<dbReference type="PANTHER" id="PTHR42730:SF1">
    <property type="entry name" value="2-OXOGLUTARATE SYNTHASE SUBUNIT KORC"/>
    <property type="match status" value="1"/>
</dbReference>
<dbReference type="InterPro" id="IPR052554">
    <property type="entry name" value="2-oxoglutarate_synth_KorC"/>
</dbReference>
<dbReference type="EMBL" id="BDJL01000055">
    <property type="protein sequence ID" value="GAV25637.1"/>
    <property type="molecule type" value="Genomic_DNA"/>
</dbReference>
<dbReference type="RefSeq" id="WP_075865785.1">
    <property type="nucleotide sequence ID" value="NZ_BDJL01000055.1"/>
</dbReference>
<dbReference type="Pfam" id="PF01558">
    <property type="entry name" value="POR"/>
    <property type="match status" value="1"/>
</dbReference>
<gene>
    <name evidence="3" type="ORF">ciss_15700</name>
</gene>
<dbReference type="Proteomes" id="UP000187338">
    <property type="component" value="Unassembled WGS sequence"/>
</dbReference>
<dbReference type="PANTHER" id="PTHR42730">
    <property type="entry name" value="2-OXOGLUTARATE SYNTHASE SUBUNIT KORC"/>
    <property type="match status" value="1"/>
</dbReference>
<reference evidence="4" key="1">
    <citation type="submission" date="2016-12" db="EMBL/GenBank/DDBJ databases">
        <title>Draft Genome Sequences od Carboxydothermus pertinax and islandicus, Hydrogenogenic Carboxydotrophic Bacteria.</title>
        <authorList>
            <person name="Fukuyama Y."/>
            <person name="Ohmae K."/>
            <person name="Yoneda Y."/>
            <person name="Yoshida T."/>
            <person name="Sako Y."/>
        </authorList>
    </citation>
    <scope>NUCLEOTIDE SEQUENCE [LARGE SCALE GENOMIC DNA]</scope>
    <source>
        <strain evidence="4">SET</strain>
    </source>
</reference>
<dbReference type="STRING" id="661089.ciss_15700"/>
<sequence length="186" mass="19831">MGKNFLMAGFGGQGVLLMGELLAKAALLENKGVSWLPAYGPEMRGGTANCAVVIEEEGEVVSPLVFEPEVLVAFNKPSYLKFLPKTVPGGIVIVNSDLVDVKLSGPVRQVFLPANQACLELGSMKAVNIYLLGALIALTSVVKAETILGVLKEVFGPKGVYPLNEKAFWRGYDDAGKRANHVETVN</sequence>
<evidence type="ECO:0000259" key="2">
    <source>
        <dbReference type="Pfam" id="PF01558"/>
    </source>
</evidence>
<evidence type="ECO:0000313" key="3">
    <source>
        <dbReference type="EMBL" id="GAV25637.1"/>
    </source>
</evidence>
<name>A0A1L8D3F4_9THEO</name>
<accession>A0A1L8D3F4</accession>
<feature type="domain" description="Pyruvate/ketoisovalerate oxidoreductase catalytic" evidence="2">
    <location>
        <begin position="11"/>
        <end position="173"/>
    </location>
</feature>
<keyword evidence="4" id="KW-1185">Reference proteome</keyword>
<organism evidence="3 4">
    <name type="scientific">Carboxydothermus islandicus</name>
    <dbReference type="NCBI Taxonomy" id="661089"/>
    <lineage>
        <taxon>Bacteria</taxon>
        <taxon>Bacillati</taxon>
        <taxon>Bacillota</taxon>
        <taxon>Clostridia</taxon>
        <taxon>Thermoanaerobacterales</taxon>
        <taxon>Thermoanaerobacteraceae</taxon>
        <taxon>Carboxydothermus</taxon>
    </lineage>
</organism>